<dbReference type="AlphaFoldDB" id="A0A225W911"/>
<proteinExistence type="predicted"/>
<sequence>MDSGRALASQLDEGVNSIVPVLDIVKLVESRSNANGRGNVIPGRLPPSAGRIRQVAFIRLDRSERGENVVFTHAEKYNIARSIFDPFIDRLSRLSSAKFYRQLQGWEEKVRIDSGPERNLADVESCPSASQVSLDALDVSELSQTVISGGAEVARELSIDTSEAAMSLLACAAGRSRKDTLKDESPHPDEQVSLVKLNVKSDPRAIDDMNLQPHIE</sequence>
<keyword evidence="2" id="KW-1185">Reference proteome</keyword>
<dbReference type="EMBL" id="NBNE01001384">
    <property type="protein sequence ID" value="OWZ14243.1"/>
    <property type="molecule type" value="Genomic_DNA"/>
</dbReference>
<accession>A0A225W911</accession>
<reference evidence="2" key="1">
    <citation type="submission" date="2017-03" db="EMBL/GenBank/DDBJ databases">
        <title>Phytopthora megakarya and P. palmivora, two closely related causual agents of cacao black pod achieved similar genome size and gene model numbers by different mechanisms.</title>
        <authorList>
            <person name="Ali S."/>
            <person name="Shao J."/>
            <person name="Larry D.J."/>
            <person name="Kronmiller B."/>
            <person name="Shen D."/>
            <person name="Strem M.D."/>
            <person name="Melnick R.L."/>
            <person name="Guiltinan M.J."/>
            <person name="Tyler B.M."/>
            <person name="Meinhardt L.W."/>
            <person name="Bailey B.A."/>
        </authorList>
    </citation>
    <scope>NUCLEOTIDE SEQUENCE [LARGE SCALE GENOMIC DNA]</scope>
    <source>
        <strain evidence="2">zdho120</strain>
    </source>
</reference>
<dbReference type="OrthoDB" id="129032at2759"/>
<name>A0A225W911_9STRA</name>
<evidence type="ECO:0000313" key="1">
    <source>
        <dbReference type="EMBL" id="OWZ14243.1"/>
    </source>
</evidence>
<comment type="caution">
    <text evidence="1">The sequence shown here is derived from an EMBL/GenBank/DDBJ whole genome shotgun (WGS) entry which is preliminary data.</text>
</comment>
<protein>
    <submittedName>
        <fullName evidence="1">Uncharacterized protein</fullName>
    </submittedName>
</protein>
<evidence type="ECO:0000313" key="2">
    <source>
        <dbReference type="Proteomes" id="UP000198211"/>
    </source>
</evidence>
<dbReference type="Proteomes" id="UP000198211">
    <property type="component" value="Unassembled WGS sequence"/>
</dbReference>
<organism evidence="1 2">
    <name type="scientific">Phytophthora megakarya</name>
    <dbReference type="NCBI Taxonomy" id="4795"/>
    <lineage>
        <taxon>Eukaryota</taxon>
        <taxon>Sar</taxon>
        <taxon>Stramenopiles</taxon>
        <taxon>Oomycota</taxon>
        <taxon>Peronosporomycetes</taxon>
        <taxon>Peronosporales</taxon>
        <taxon>Peronosporaceae</taxon>
        <taxon>Phytophthora</taxon>
    </lineage>
</organism>
<gene>
    <name evidence="1" type="ORF">PHMEG_00012314</name>
</gene>